<dbReference type="SUPFAM" id="SSF100895">
    <property type="entry name" value="Kazal-type serine protease inhibitors"/>
    <property type="match status" value="1"/>
</dbReference>
<dbReference type="CDD" id="cd00104">
    <property type="entry name" value="KAZAL_FS"/>
    <property type="match status" value="1"/>
</dbReference>
<dbReference type="GO" id="GO:0008201">
    <property type="term" value="F:heparin binding"/>
    <property type="evidence" value="ECO:0007669"/>
    <property type="project" value="TreeGrafter"/>
</dbReference>
<dbReference type="PROSITE" id="PS00484">
    <property type="entry name" value="THYROGLOBULIN_1_1"/>
    <property type="match status" value="1"/>
</dbReference>
<dbReference type="InterPro" id="IPR051950">
    <property type="entry name" value="Dev_reg/Prot_inhib"/>
</dbReference>
<evidence type="ECO:0000256" key="4">
    <source>
        <dbReference type="ARBA" id="ARBA00022737"/>
    </source>
</evidence>
<name>A0A7R9J003_TIMCA</name>
<dbReference type="Gene3D" id="1.10.238.10">
    <property type="entry name" value="EF-hand"/>
    <property type="match status" value="1"/>
</dbReference>
<feature type="domain" description="Kazal-like" evidence="11">
    <location>
        <begin position="589"/>
        <end position="647"/>
    </location>
</feature>
<dbReference type="Gene3D" id="3.30.60.30">
    <property type="match status" value="1"/>
</dbReference>
<evidence type="ECO:0000313" key="12">
    <source>
        <dbReference type="EMBL" id="CAD7570012.1"/>
    </source>
</evidence>
<dbReference type="InterPro" id="IPR036857">
    <property type="entry name" value="Thyroglobulin_1_sf"/>
</dbReference>
<feature type="disulfide bond" evidence="8">
    <location>
        <begin position="725"/>
        <end position="745"/>
    </location>
</feature>
<dbReference type="EMBL" id="OE179879">
    <property type="protein sequence ID" value="CAD7570012.1"/>
    <property type="molecule type" value="Genomic_DNA"/>
</dbReference>
<dbReference type="Gene3D" id="4.10.800.10">
    <property type="entry name" value="Thyroglobulin type-1"/>
    <property type="match status" value="1"/>
</dbReference>
<dbReference type="PANTHER" id="PTHR12352:SF30">
    <property type="entry name" value="FI05255P"/>
    <property type="match status" value="1"/>
</dbReference>
<dbReference type="SMART" id="SM00280">
    <property type="entry name" value="KAZAL"/>
    <property type="match status" value="1"/>
</dbReference>
<evidence type="ECO:0000256" key="8">
    <source>
        <dbReference type="PROSITE-ProRule" id="PRU00500"/>
    </source>
</evidence>
<dbReference type="InterPro" id="IPR036058">
    <property type="entry name" value="Kazal_dom_sf"/>
</dbReference>
<dbReference type="InterPro" id="IPR019577">
    <property type="entry name" value="SPARC/Testican_Ca-bd-dom"/>
</dbReference>
<keyword evidence="5" id="KW-0106">Calcium</keyword>
<dbReference type="InterPro" id="IPR002350">
    <property type="entry name" value="Kazal_dom"/>
</dbReference>
<dbReference type="Pfam" id="PF07648">
    <property type="entry name" value="Kazal_2"/>
    <property type="match status" value="1"/>
</dbReference>
<keyword evidence="6 8" id="KW-1015">Disulfide bond</keyword>
<dbReference type="InterPro" id="IPR011992">
    <property type="entry name" value="EF-hand-dom_pair"/>
</dbReference>
<evidence type="ECO:0000256" key="9">
    <source>
        <dbReference type="SAM" id="MobiDB-lite"/>
    </source>
</evidence>
<dbReference type="SUPFAM" id="SSF57610">
    <property type="entry name" value="Thyroglobulin type-1 domain"/>
    <property type="match status" value="1"/>
</dbReference>
<dbReference type="InterPro" id="IPR000716">
    <property type="entry name" value="Thyroglobulin_1"/>
</dbReference>
<dbReference type="SMART" id="SM00211">
    <property type="entry name" value="TY"/>
    <property type="match status" value="1"/>
</dbReference>
<evidence type="ECO:0000256" key="2">
    <source>
        <dbReference type="ARBA" id="ARBA00022525"/>
    </source>
</evidence>
<evidence type="ECO:0000259" key="11">
    <source>
        <dbReference type="PROSITE" id="PS51465"/>
    </source>
</evidence>
<feature type="compositionally biased region" description="Basic residues" evidence="9">
    <location>
        <begin position="747"/>
        <end position="771"/>
    </location>
</feature>
<dbReference type="PROSITE" id="PS00018">
    <property type="entry name" value="EF_HAND_1"/>
    <property type="match status" value="2"/>
</dbReference>
<organism evidence="12">
    <name type="scientific">Timema californicum</name>
    <name type="common">California timema</name>
    <name type="synonym">Walking stick</name>
    <dbReference type="NCBI Taxonomy" id="61474"/>
    <lineage>
        <taxon>Eukaryota</taxon>
        <taxon>Metazoa</taxon>
        <taxon>Ecdysozoa</taxon>
        <taxon>Arthropoda</taxon>
        <taxon>Hexapoda</taxon>
        <taxon>Insecta</taxon>
        <taxon>Pterygota</taxon>
        <taxon>Neoptera</taxon>
        <taxon>Polyneoptera</taxon>
        <taxon>Phasmatodea</taxon>
        <taxon>Timematodea</taxon>
        <taxon>Timematoidea</taxon>
        <taxon>Timematidae</taxon>
        <taxon>Timema</taxon>
    </lineage>
</organism>
<evidence type="ECO:0000259" key="10">
    <source>
        <dbReference type="PROSITE" id="PS51162"/>
    </source>
</evidence>
<feature type="domain" description="Thyroglobulin type-1" evidence="10">
    <location>
        <begin position="665"/>
        <end position="745"/>
    </location>
</feature>
<evidence type="ECO:0000256" key="3">
    <source>
        <dbReference type="ARBA" id="ARBA00022729"/>
    </source>
</evidence>
<comment type="caution">
    <text evidence="8">Lacks conserved residue(s) required for the propagation of feature annotation.</text>
</comment>
<dbReference type="Pfam" id="PF10591">
    <property type="entry name" value="SPARC_Ca_bdg"/>
    <property type="match status" value="1"/>
</dbReference>
<reference evidence="12" key="1">
    <citation type="submission" date="2020-11" db="EMBL/GenBank/DDBJ databases">
        <authorList>
            <person name="Tran Van P."/>
        </authorList>
    </citation>
    <scope>NUCLEOTIDE SEQUENCE</scope>
</reference>
<dbReference type="GO" id="GO:0005509">
    <property type="term" value="F:calcium ion binding"/>
    <property type="evidence" value="ECO:0007669"/>
    <property type="project" value="InterPro"/>
</dbReference>
<feature type="region of interest" description="Disordered" evidence="9">
    <location>
        <begin position="173"/>
        <end position="211"/>
    </location>
</feature>
<dbReference type="CDD" id="cd00191">
    <property type="entry name" value="TY"/>
    <property type="match status" value="1"/>
</dbReference>
<comment type="subcellular location">
    <subcellularLocation>
        <location evidence="1">Secreted</location>
    </subcellularLocation>
</comment>
<dbReference type="GO" id="GO:0050840">
    <property type="term" value="F:extracellular matrix binding"/>
    <property type="evidence" value="ECO:0007669"/>
    <property type="project" value="TreeGrafter"/>
</dbReference>
<dbReference type="SUPFAM" id="SSF47473">
    <property type="entry name" value="EF-hand"/>
    <property type="match status" value="1"/>
</dbReference>
<keyword evidence="2" id="KW-0964">Secreted</keyword>
<evidence type="ECO:0000256" key="6">
    <source>
        <dbReference type="ARBA" id="ARBA00023157"/>
    </source>
</evidence>
<keyword evidence="7" id="KW-0325">Glycoprotein</keyword>
<dbReference type="InterPro" id="IPR018247">
    <property type="entry name" value="EF_Hand_1_Ca_BS"/>
</dbReference>
<dbReference type="Pfam" id="PF00086">
    <property type="entry name" value="Thyroglobulin_1"/>
    <property type="match status" value="1"/>
</dbReference>
<feature type="region of interest" description="Disordered" evidence="9">
    <location>
        <begin position="1192"/>
        <end position="1233"/>
    </location>
</feature>
<dbReference type="PROSITE" id="PS51162">
    <property type="entry name" value="THYROGLOBULIN_1_2"/>
    <property type="match status" value="1"/>
</dbReference>
<evidence type="ECO:0000256" key="5">
    <source>
        <dbReference type="ARBA" id="ARBA00022837"/>
    </source>
</evidence>
<dbReference type="PANTHER" id="PTHR12352">
    <property type="entry name" value="SECRETED MODULAR CALCIUM-BINDING PROTEIN"/>
    <property type="match status" value="1"/>
</dbReference>
<protein>
    <submittedName>
        <fullName evidence="12">(California timema) hypothetical protein</fullName>
    </submittedName>
</protein>
<proteinExistence type="predicted"/>
<gene>
    <name evidence="12" type="ORF">TCMB3V08_LOCUS2727</name>
</gene>
<keyword evidence="3" id="KW-0732">Signal</keyword>
<evidence type="ECO:0000256" key="7">
    <source>
        <dbReference type="ARBA" id="ARBA00023180"/>
    </source>
</evidence>
<feature type="region of interest" description="Disordered" evidence="9">
    <location>
        <begin position="744"/>
        <end position="774"/>
    </location>
</feature>
<feature type="disulfide bond" evidence="8">
    <location>
        <begin position="716"/>
        <end position="723"/>
    </location>
</feature>
<feature type="compositionally biased region" description="Basic and acidic residues" evidence="9">
    <location>
        <begin position="192"/>
        <end position="202"/>
    </location>
</feature>
<keyword evidence="4" id="KW-0677">Repeat</keyword>
<evidence type="ECO:0000256" key="1">
    <source>
        <dbReference type="ARBA" id="ARBA00004613"/>
    </source>
</evidence>
<accession>A0A7R9J003</accession>
<dbReference type="GO" id="GO:0030198">
    <property type="term" value="P:extracellular matrix organization"/>
    <property type="evidence" value="ECO:0007669"/>
    <property type="project" value="TreeGrafter"/>
</dbReference>
<dbReference type="AlphaFoldDB" id="A0A7R9J003"/>
<dbReference type="PROSITE" id="PS51465">
    <property type="entry name" value="KAZAL_2"/>
    <property type="match status" value="1"/>
</dbReference>
<dbReference type="GO" id="GO:0005604">
    <property type="term" value="C:basement membrane"/>
    <property type="evidence" value="ECO:0007669"/>
    <property type="project" value="TreeGrafter"/>
</dbReference>
<sequence length="1233" mass="137908">MSRLQHVDDLCNSNVETAFIIVEEEELRGEHCFPARKALFPSEESIVSQLGKHCFPARRELFPSEERIVSRDPFSNGFQETTTASYCPFGYVWTLAKNEVYKEAKMAVDTLVLIPIIVVKRGLVAGNTMSKANYVIPRCGFGGHWLMSRRRRRCVETRVGFAGAVGVVPPVESPVTRTSGWERWRSRRKESRQRESRRREESPGNVGRGGSLCELARVNELVRPITTRNHRAKYPPLLPGLVQWEKRELPIDALRAETLLYGGLVRASQTTVITSRLSEQGFGTSMAPTRVNDVFPKPLDKRIGGTGKSSVEGLRQTPEVVLSENMDCGADQTVERGWNSSPRLSALDDCSSRAPSSNNVTVCLRMRGTVAPELPPVIMLLCVLQENCSSRAPYSNNVTVCLRMSGTVAPELPPNERNCSSRASSNNAIVCLRMRGTVAPELPPNESNCSSRSPSSNNATVCYRMSGTLALELPPVIMLLCVLQDDCSSRAPSSNNVTVCLRMRGTVATELPPNEWNCSSRAPSSNNATVCYRISGTLAPELPPVIMLLCVLQDDCSSRVPSSNNATVCHRMRVTVAPELPSVIMSLCVLQDDCSSRLLLCTSGEKPANKKAVCGTDNQTYPSKCHLLHVQCQGLPVNIKHRGRCKVYFERDALDDVATEVVSESGSCSIPLSEVQPCWMDLRLRRDSSSAAEGGSRDLRFVPTCLEDGTYAPVQCHAETGFCWCVTQAGKPLPNTSVKFALPNCARRGKSSPRRRSSPRGHRQKKGKGKSKKCERINKAQFNTNLIKMFKTEYIQKVTTSIYGSLSQTMALLSQYELVHEAHSLERSLGPSPHYDPSLPLSLSKWTQEKPGQNLHNLFLPLTVFSDMQVDLERAVLNWKFSSLDLDGDDYLNSVEYKDLSRMVRKAVKPKKCSKVFTKLCDKDEDQRISRDEWAFCLGLDFNHRYVRASERVDVTSTVSSTPMATLRKRPVKWMTNNVKCSNLEMIEAVEDVYERTPVVYQADTNSRSPLWFSNVWRRSDGRKGGHRAYKRGKNMEESIAARSLIVASLPGMMVTKKLTKGCPRGLVCDPVFWDVALEPGFVEIESLPGTAGVIAFVDDILIIVGAETRRELKTESNAALAGFNSWCNMVKFSLALAKMTYVMFRNWMVKTSQGYQIPRFHCKLLQCITYCRSFLDAIAETVSKHERDKYVTKMKNRGRGRRDDEERNYRTGSDSGKRDKRNRLNNKCDRDN</sequence>
<dbReference type="GO" id="GO:0005615">
    <property type="term" value="C:extracellular space"/>
    <property type="evidence" value="ECO:0007669"/>
    <property type="project" value="TreeGrafter"/>
</dbReference>